<dbReference type="EC" id="5.2.1.8" evidence="7"/>
<sequence precursor="true">MRRAVLAAWLLVFSALSAQAEEVLLERIVAVVNDTVILSSELEAEQVAVRLELQERGVQMPPDDELRRQVLERLITQQLQLNQAERLGIQVDSTTLDAAVRRVAENNNLSLTGLRDALATEGLNMAEFREQIRREIVISRLRQQVMSQRIDVTEQEIEQFMERSGGRGDELRLGQILIGVPEAASADTIDEARARAESIREQLLDGADFSSLAAAESDASNALNGGDLGWRLASQLPSAINEALSGLEAGDISPVIRTPSGFQILRISDKRDGDLRIVEQTKARHILISPDEIVTNTDARLRAESLHLRIANGADFAELARANSDDVGSASNGGELGWFDPASMLPEFADEVTRLSPGELSEPFRTSAGWHIVEVLDRREVDASESMAREEAAESVRRSKEEEETELWLRELREEAYVEIRLDTL</sequence>
<dbReference type="PANTHER" id="PTHR47637:SF1">
    <property type="entry name" value="CHAPERONE SURA"/>
    <property type="match status" value="1"/>
</dbReference>
<dbReference type="SUPFAM" id="SSF54534">
    <property type="entry name" value="FKBP-like"/>
    <property type="match status" value="2"/>
</dbReference>
<keyword evidence="5 7" id="KW-0143">Chaperone</keyword>
<evidence type="ECO:0000256" key="3">
    <source>
        <dbReference type="ARBA" id="ARBA00022764"/>
    </source>
</evidence>
<keyword evidence="11" id="KW-1185">Reference proteome</keyword>
<keyword evidence="4 7" id="KW-0697">Rotamase</keyword>
<accession>A0A6N7QSM3</accession>
<keyword evidence="3 7" id="KW-0574">Periplasm</keyword>
<feature type="chain" id="PRO_5027188328" description="Chaperone SurA" evidence="7">
    <location>
        <begin position="21"/>
        <end position="425"/>
    </location>
</feature>
<dbReference type="Pfam" id="PF09312">
    <property type="entry name" value="SurA_N"/>
    <property type="match status" value="1"/>
</dbReference>
<evidence type="ECO:0000259" key="9">
    <source>
        <dbReference type="PROSITE" id="PS50198"/>
    </source>
</evidence>
<dbReference type="InterPro" id="IPR023034">
    <property type="entry name" value="PPIase_SurA"/>
</dbReference>
<dbReference type="GO" id="GO:0043165">
    <property type="term" value="P:Gram-negative-bacterium-type cell outer membrane assembly"/>
    <property type="evidence" value="ECO:0007669"/>
    <property type="project" value="InterPro"/>
</dbReference>
<dbReference type="Pfam" id="PF00639">
    <property type="entry name" value="Rotamase"/>
    <property type="match status" value="1"/>
</dbReference>
<comment type="caution">
    <text evidence="10">The sequence shown here is derived from an EMBL/GenBank/DDBJ whole genome shotgun (WGS) entry which is preliminary data.</text>
</comment>
<gene>
    <name evidence="7" type="primary">surA</name>
    <name evidence="10" type="ORF">GH984_07755</name>
</gene>
<feature type="domain" description="PpiC" evidence="9">
    <location>
        <begin position="278"/>
        <end position="377"/>
    </location>
</feature>
<dbReference type="HAMAP" id="MF_01183">
    <property type="entry name" value="Chaperone_SurA"/>
    <property type="match status" value="1"/>
</dbReference>
<dbReference type="SUPFAM" id="SSF109998">
    <property type="entry name" value="Triger factor/SurA peptide-binding domain-like"/>
    <property type="match status" value="1"/>
</dbReference>
<evidence type="ECO:0000256" key="2">
    <source>
        <dbReference type="ARBA" id="ARBA00022737"/>
    </source>
</evidence>
<dbReference type="InterPro" id="IPR023058">
    <property type="entry name" value="PPIase_PpiC_CS"/>
</dbReference>
<keyword evidence="1 7" id="KW-0732">Signal</keyword>
<reference evidence="10 11" key="1">
    <citation type="submission" date="2019-11" db="EMBL/GenBank/DDBJ databases">
        <authorList>
            <person name="Zhang X.Y."/>
        </authorList>
    </citation>
    <scope>NUCLEOTIDE SEQUENCE [LARGE SCALE GENOMIC DNA]</scope>
    <source>
        <strain evidence="10 11">C176</strain>
    </source>
</reference>
<dbReference type="GO" id="GO:0050821">
    <property type="term" value="P:protein stabilization"/>
    <property type="evidence" value="ECO:0007669"/>
    <property type="project" value="InterPro"/>
</dbReference>
<dbReference type="GO" id="GO:0042277">
    <property type="term" value="F:peptide binding"/>
    <property type="evidence" value="ECO:0007669"/>
    <property type="project" value="InterPro"/>
</dbReference>
<dbReference type="PROSITE" id="PS01096">
    <property type="entry name" value="PPIC_PPIASE_1"/>
    <property type="match status" value="1"/>
</dbReference>
<protein>
    <recommendedName>
        <fullName evidence="7">Chaperone SurA</fullName>
    </recommendedName>
    <alternativeName>
        <fullName evidence="7">Peptidyl-prolyl cis-trans isomerase SurA</fullName>
        <shortName evidence="7">PPIase SurA</shortName>
        <ecNumber evidence="7">5.2.1.8</ecNumber>
    </alternativeName>
    <alternativeName>
        <fullName evidence="7">Rotamase SurA</fullName>
    </alternativeName>
</protein>
<dbReference type="PANTHER" id="PTHR47637">
    <property type="entry name" value="CHAPERONE SURA"/>
    <property type="match status" value="1"/>
</dbReference>
<dbReference type="Gene3D" id="1.10.4030.10">
    <property type="entry name" value="Porin chaperone SurA, peptide-binding domain"/>
    <property type="match status" value="1"/>
</dbReference>
<keyword evidence="2 7" id="KW-0677">Repeat</keyword>
<feature type="signal peptide" evidence="7">
    <location>
        <begin position="1"/>
        <end position="20"/>
    </location>
</feature>
<name>A0A6N7QSM3_9GAMM</name>
<dbReference type="EMBL" id="WJPP01000004">
    <property type="protein sequence ID" value="MRH78600.1"/>
    <property type="molecule type" value="Genomic_DNA"/>
</dbReference>
<evidence type="ECO:0000256" key="4">
    <source>
        <dbReference type="ARBA" id="ARBA00023110"/>
    </source>
</evidence>
<dbReference type="Proteomes" id="UP000433788">
    <property type="component" value="Unassembled WGS sequence"/>
</dbReference>
<evidence type="ECO:0000256" key="1">
    <source>
        <dbReference type="ARBA" id="ARBA00022729"/>
    </source>
</evidence>
<organism evidence="10 11">
    <name type="scientific">Spiribacter salilacus</name>
    <dbReference type="NCBI Taxonomy" id="2664894"/>
    <lineage>
        <taxon>Bacteria</taxon>
        <taxon>Pseudomonadati</taxon>
        <taxon>Pseudomonadota</taxon>
        <taxon>Gammaproteobacteria</taxon>
        <taxon>Chromatiales</taxon>
        <taxon>Ectothiorhodospiraceae</taxon>
        <taxon>Spiribacter</taxon>
    </lineage>
</organism>
<dbReference type="PROSITE" id="PS50198">
    <property type="entry name" value="PPIC_PPIASE_2"/>
    <property type="match status" value="2"/>
</dbReference>
<dbReference type="AlphaFoldDB" id="A0A6N7QSM3"/>
<dbReference type="GO" id="GO:0030288">
    <property type="term" value="C:outer membrane-bounded periplasmic space"/>
    <property type="evidence" value="ECO:0007669"/>
    <property type="project" value="InterPro"/>
</dbReference>
<evidence type="ECO:0000313" key="11">
    <source>
        <dbReference type="Proteomes" id="UP000433788"/>
    </source>
</evidence>
<feature type="region of interest" description="Disordered" evidence="8">
    <location>
        <begin position="383"/>
        <end position="405"/>
    </location>
</feature>
<comment type="subcellular location">
    <subcellularLocation>
        <location evidence="7">Periplasm</location>
    </subcellularLocation>
    <text evidence="7">Is capable of associating with the outer membrane.</text>
</comment>
<feature type="domain" description="PpiC" evidence="9">
    <location>
        <begin position="168"/>
        <end position="269"/>
    </location>
</feature>
<dbReference type="InterPro" id="IPR000297">
    <property type="entry name" value="PPIase_PpiC"/>
</dbReference>
<evidence type="ECO:0000256" key="7">
    <source>
        <dbReference type="HAMAP-Rule" id="MF_01183"/>
    </source>
</evidence>
<dbReference type="RefSeq" id="WP_153719659.1">
    <property type="nucleotide sequence ID" value="NZ_WJPP01000004.1"/>
</dbReference>
<comment type="catalytic activity">
    <reaction evidence="7">
        <text>[protein]-peptidylproline (omega=180) = [protein]-peptidylproline (omega=0)</text>
        <dbReference type="Rhea" id="RHEA:16237"/>
        <dbReference type="Rhea" id="RHEA-COMP:10747"/>
        <dbReference type="Rhea" id="RHEA-COMP:10748"/>
        <dbReference type="ChEBI" id="CHEBI:83833"/>
        <dbReference type="ChEBI" id="CHEBI:83834"/>
        <dbReference type="EC" id="5.2.1.8"/>
    </reaction>
</comment>
<dbReference type="Pfam" id="PF13616">
    <property type="entry name" value="Rotamase_3"/>
    <property type="match status" value="1"/>
</dbReference>
<dbReference type="InterPro" id="IPR046357">
    <property type="entry name" value="PPIase_dom_sf"/>
</dbReference>
<evidence type="ECO:0000256" key="5">
    <source>
        <dbReference type="ARBA" id="ARBA00023186"/>
    </source>
</evidence>
<dbReference type="Gene3D" id="3.10.50.40">
    <property type="match status" value="2"/>
</dbReference>
<comment type="domain">
    <text evidence="7">The PPIase activity resides only in the second parvulin domain. The N-terminal region and the C-terminal tail are necessary and sufficient for the chaperone activity of SurA. The PPIase activity is dispensable for SurA to function as a chaperone. The N-terminal region and the C-terminal tail are also required for porin recognition.</text>
</comment>
<proteinExistence type="inferred from homology"/>
<dbReference type="GO" id="GO:0006457">
    <property type="term" value="P:protein folding"/>
    <property type="evidence" value="ECO:0007669"/>
    <property type="project" value="UniProtKB-UniRule"/>
</dbReference>
<keyword evidence="6 7" id="KW-0413">Isomerase</keyword>
<dbReference type="GO" id="GO:0051082">
    <property type="term" value="F:unfolded protein binding"/>
    <property type="evidence" value="ECO:0007669"/>
    <property type="project" value="UniProtKB-UniRule"/>
</dbReference>
<comment type="function">
    <text evidence="7">Chaperone involved in the correct folding and assembly of outer membrane proteins. Recognizes specific patterns of aromatic residues and the orientation of their side chains, which are found more frequently in integral outer membrane proteins. May act in both early periplasmic and late outer membrane-associated steps of protein maturation.</text>
</comment>
<dbReference type="GO" id="GO:0003755">
    <property type="term" value="F:peptidyl-prolyl cis-trans isomerase activity"/>
    <property type="evidence" value="ECO:0007669"/>
    <property type="project" value="UniProtKB-UniRule"/>
</dbReference>
<evidence type="ECO:0000313" key="10">
    <source>
        <dbReference type="EMBL" id="MRH78600.1"/>
    </source>
</evidence>
<dbReference type="InterPro" id="IPR050280">
    <property type="entry name" value="OMP_Chaperone_SurA"/>
</dbReference>
<dbReference type="InterPro" id="IPR027304">
    <property type="entry name" value="Trigger_fact/SurA_dom_sf"/>
</dbReference>
<evidence type="ECO:0000256" key="6">
    <source>
        <dbReference type="ARBA" id="ARBA00023235"/>
    </source>
</evidence>
<dbReference type="InterPro" id="IPR015391">
    <property type="entry name" value="SurA_N"/>
</dbReference>
<evidence type="ECO:0000256" key="8">
    <source>
        <dbReference type="SAM" id="MobiDB-lite"/>
    </source>
</evidence>